<feature type="compositionally biased region" description="Polar residues" evidence="11">
    <location>
        <begin position="467"/>
        <end position="481"/>
    </location>
</feature>
<dbReference type="KEGG" id="tgb:HG536_0C01300"/>
<sequence>MNFVNDPWHIDPSDLLINDDGGAMYDSLYDANEFDKLLNMNYNDVDNMLTQELKDLDIPLIPQTTASENTDEQQSLDGPKFELSRLQMDHAYDSTKFASSAGGGNAGHKRGPSGTAIFGFLNHNRTLSISNLQKSINEDVSRVQSSFGSDDVTEDKDTNVGQVLLKQQEQLRIALQRQQEVNRRLEEQLRENRLQQQVLQRVLDEQQVVSHQLAKETTPRSSGTRTHKPANSLIITSNSENGGFQFPPPNMISPPNSNASLNGSPSRKPCQNRLKRGFNATRVSPPTSDLATFQTQLDYGTGFQVRSSGDRNGQKEVTNGENGLKGIEDIYKNPFCSKDQLTSSLHRKKESNVSTVSTIPQHTDDGSDSESGALLGLGIRMSAKSSSNGRSYSLRPPPVNVLPVIPGSSDNTPVGKQAQLPQKHTFQHTPIKTQNQRPQYQTHSQSVSDKLFSDDAGTPQLRPPSVPTTASRRSSNYSSDYPENGENEIDIDSQQLAVEEPESRFVVAQTPSPVLKSQARFEGSPHQFDLDSNNSASPLKITRKPTTLPRGSIDRYVKELPDRLFQCMYPNCNKIFKRRYNIRSHIQTHLEDRPYVCDFEGCDKAFVRNHDLVRHKKSHAEKSYACPCGKKFNREDALIVHRSRMICSGGKKYENVVIKKSPRRRGRPKKDGSSSVNSSPVKDSLARDQDGYLVFKMEEQLRNEMEKYGLFKPPSPVKSSAILSPVPLTRSGDLKTPCDS</sequence>
<dbReference type="FunFam" id="3.30.160.60:FF:001752">
    <property type="entry name" value="Transcriptional factor SWI5"/>
    <property type="match status" value="1"/>
</dbReference>
<feature type="coiled-coil region" evidence="10">
    <location>
        <begin position="168"/>
        <end position="205"/>
    </location>
</feature>
<evidence type="ECO:0000256" key="6">
    <source>
        <dbReference type="ARBA" id="ARBA00023015"/>
    </source>
</evidence>
<dbReference type="AlphaFoldDB" id="A0A7G3ZEM6"/>
<dbReference type="OrthoDB" id="3437960at2759"/>
<keyword evidence="10" id="KW-0175">Coiled coil</keyword>
<dbReference type="EMBL" id="CP059248">
    <property type="protein sequence ID" value="QLL31962.1"/>
    <property type="molecule type" value="Genomic_DNA"/>
</dbReference>
<feature type="compositionally biased region" description="Low complexity" evidence="11">
    <location>
        <begin position="673"/>
        <end position="683"/>
    </location>
</feature>
<dbReference type="InterPro" id="IPR013087">
    <property type="entry name" value="Znf_C2H2_type"/>
</dbReference>
<dbReference type="Gene3D" id="3.30.160.60">
    <property type="entry name" value="Classic Zinc Finger"/>
    <property type="match status" value="2"/>
</dbReference>
<keyword evidence="5" id="KW-0862">Zinc</keyword>
<dbReference type="Pfam" id="PF00096">
    <property type="entry name" value="zf-C2H2"/>
    <property type="match status" value="2"/>
</dbReference>
<proteinExistence type="predicted"/>
<evidence type="ECO:0000256" key="9">
    <source>
        <dbReference type="PROSITE-ProRule" id="PRU00042"/>
    </source>
</evidence>
<dbReference type="GO" id="GO:0008270">
    <property type="term" value="F:zinc ion binding"/>
    <property type="evidence" value="ECO:0007669"/>
    <property type="project" value="UniProtKB-KW"/>
</dbReference>
<dbReference type="GO" id="GO:0000978">
    <property type="term" value="F:RNA polymerase II cis-regulatory region sequence-specific DNA binding"/>
    <property type="evidence" value="ECO:0007669"/>
    <property type="project" value="TreeGrafter"/>
</dbReference>
<feature type="domain" description="C2H2-type" evidence="12">
    <location>
        <begin position="565"/>
        <end position="594"/>
    </location>
</feature>
<dbReference type="PROSITE" id="PS50157">
    <property type="entry name" value="ZINC_FINGER_C2H2_2"/>
    <property type="match status" value="2"/>
</dbReference>
<dbReference type="RefSeq" id="XP_037138637.1">
    <property type="nucleotide sequence ID" value="XM_037282742.1"/>
</dbReference>
<dbReference type="GO" id="GO:0000981">
    <property type="term" value="F:DNA-binding transcription factor activity, RNA polymerase II-specific"/>
    <property type="evidence" value="ECO:0007669"/>
    <property type="project" value="UniProtKB-ARBA"/>
</dbReference>
<evidence type="ECO:0000256" key="4">
    <source>
        <dbReference type="ARBA" id="ARBA00022771"/>
    </source>
</evidence>
<evidence type="ECO:0000256" key="3">
    <source>
        <dbReference type="ARBA" id="ARBA00022737"/>
    </source>
</evidence>
<feature type="compositionally biased region" description="Polar residues" evidence="11">
    <location>
        <begin position="352"/>
        <end position="361"/>
    </location>
</feature>
<dbReference type="FunFam" id="3.30.160.60:FF:000125">
    <property type="entry name" value="Putative zinc finger protein 143"/>
    <property type="match status" value="1"/>
</dbReference>
<dbReference type="SMART" id="SM00355">
    <property type="entry name" value="ZnF_C2H2"/>
    <property type="match status" value="2"/>
</dbReference>
<accession>A0A7G3ZEM6</accession>
<evidence type="ECO:0000256" key="7">
    <source>
        <dbReference type="ARBA" id="ARBA00023163"/>
    </source>
</evidence>
<keyword evidence="8" id="KW-0539">Nucleus</keyword>
<evidence type="ECO:0000256" key="8">
    <source>
        <dbReference type="ARBA" id="ARBA00023242"/>
    </source>
</evidence>
<feature type="domain" description="C2H2-type" evidence="12">
    <location>
        <begin position="595"/>
        <end position="624"/>
    </location>
</feature>
<keyword evidence="2" id="KW-0479">Metal-binding</keyword>
<dbReference type="PANTHER" id="PTHR19818:SF144">
    <property type="entry name" value="METALLOTHIONEIN EXPRESSION ACTIVATOR-RELATED"/>
    <property type="match status" value="1"/>
</dbReference>
<keyword evidence="4 9" id="KW-0863">Zinc-finger</keyword>
<feature type="region of interest" description="Disordered" evidence="11">
    <location>
        <begin position="659"/>
        <end position="684"/>
    </location>
</feature>
<dbReference type="GeneID" id="59325099"/>
<protein>
    <recommendedName>
        <fullName evidence="12">C2H2-type domain-containing protein</fullName>
    </recommendedName>
</protein>
<evidence type="ECO:0000256" key="10">
    <source>
        <dbReference type="SAM" id="Coils"/>
    </source>
</evidence>
<keyword evidence="7" id="KW-0804">Transcription</keyword>
<keyword evidence="14" id="KW-1185">Reference proteome</keyword>
<evidence type="ECO:0000313" key="13">
    <source>
        <dbReference type="EMBL" id="QLL31962.1"/>
    </source>
</evidence>
<keyword evidence="6" id="KW-0805">Transcription regulation</keyword>
<dbReference type="PANTHER" id="PTHR19818">
    <property type="entry name" value="ZINC FINGER PROTEIN ZIC AND GLI"/>
    <property type="match status" value="1"/>
</dbReference>
<feature type="compositionally biased region" description="Polar residues" evidence="11">
    <location>
        <begin position="408"/>
        <end position="448"/>
    </location>
</feature>
<evidence type="ECO:0000259" key="12">
    <source>
        <dbReference type="PROSITE" id="PS50157"/>
    </source>
</evidence>
<name>A0A7G3ZEM6_9SACH</name>
<evidence type="ECO:0000256" key="5">
    <source>
        <dbReference type="ARBA" id="ARBA00022833"/>
    </source>
</evidence>
<organism evidence="13 14">
    <name type="scientific">Torulaspora globosa</name>
    <dbReference type="NCBI Taxonomy" id="48254"/>
    <lineage>
        <taxon>Eukaryota</taxon>
        <taxon>Fungi</taxon>
        <taxon>Dikarya</taxon>
        <taxon>Ascomycota</taxon>
        <taxon>Saccharomycotina</taxon>
        <taxon>Saccharomycetes</taxon>
        <taxon>Saccharomycetales</taxon>
        <taxon>Saccharomycetaceae</taxon>
        <taxon>Torulaspora</taxon>
    </lineage>
</organism>
<feature type="region of interest" description="Disordered" evidence="11">
    <location>
        <begin position="707"/>
        <end position="740"/>
    </location>
</feature>
<evidence type="ECO:0000256" key="11">
    <source>
        <dbReference type="SAM" id="MobiDB-lite"/>
    </source>
</evidence>
<dbReference type="InterPro" id="IPR050329">
    <property type="entry name" value="GLI_C2H2-zinc-finger"/>
</dbReference>
<dbReference type="GO" id="GO:0005634">
    <property type="term" value="C:nucleus"/>
    <property type="evidence" value="ECO:0007669"/>
    <property type="project" value="UniProtKB-SubCell"/>
</dbReference>
<dbReference type="Proteomes" id="UP000515788">
    <property type="component" value="Chromosome 3"/>
</dbReference>
<dbReference type="InterPro" id="IPR036236">
    <property type="entry name" value="Znf_C2H2_sf"/>
</dbReference>
<dbReference type="PROSITE" id="PS00028">
    <property type="entry name" value="ZINC_FINGER_C2H2_1"/>
    <property type="match status" value="2"/>
</dbReference>
<feature type="region of interest" description="Disordered" evidence="11">
    <location>
        <begin position="525"/>
        <end position="546"/>
    </location>
</feature>
<reference evidence="13 14" key="1">
    <citation type="submission" date="2020-06" db="EMBL/GenBank/DDBJ databases">
        <title>The yeast mating-type switching endonuclease HO is a domesticated member of an unorthodox homing genetic element family.</title>
        <authorList>
            <person name="Coughlan A.Y."/>
            <person name="Lombardi L."/>
            <person name="Braun-Galleani S."/>
            <person name="Martos A.R."/>
            <person name="Galeote V."/>
            <person name="Bigey F."/>
            <person name="Dequin S."/>
            <person name="Byrne K.P."/>
            <person name="Wolfe K.H."/>
        </authorList>
    </citation>
    <scope>NUCLEOTIDE SEQUENCE [LARGE SCALE GENOMIC DNA]</scope>
    <source>
        <strain evidence="13 14">CBS764</strain>
    </source>
</reference>
<dbReference type="SUPFAM" id="SSF57667">
    <property type="entry name" value="beta-beta-alpha zinc fingers"/>
    <property type="match status" value="1"/>
</dbReference>
<dbReference type="GO" id="GO:0045944">
    <property type="term" value="P:positive regulation of transcription by RNA polymerase II"/>
    <property type="evidence" value="ECO:0007669"/>
    <property type="project" value="UniProtKB-ARBA"/>
</dbReference>
<keyword evidence="3" id="KW-0677">Repeat</keyword>
<evidence type="ECO:0000256" key="1">
    <source>
        <dbReference type="ARBA" id="ARBA00004123"/>
    </source>
</evidence>
<evidence type="ECO:0000256" key="2">
    <source>
        <dbReference type="ARBA" id="ARBA00022723"/>
    </source>
</evidence>
<gene>
    <name evidence="13" type="ORF">HG536_0C01300</name>
</gene>
<comment type="subcellular location">
    <subcellularLocation>
        <location evidence="1">Nucleus</location>
    </subcellularLocation>
</comment>
<feature type="region of interest" description="Disordered" evidence="11">
    <location>
        <begin position="345"/>
        <end position="487"/>
    </location>
</feature>
<evidence type="ECO:0000313" key="14">
    <source>
        <dbReference type="Proteomes" id="UP000515788"/>
    </source>
</evidence>